<dbReference type="Proteomes" id="UP001630127">
    <property type="component" value="Unassembled WGS sequence"/>
</dbReference>
<dbReference type="InterPro" id="IPR036396">
    <property type="entry name" value="Cyt_P450_sf"/>
</dbReference>
<evidence type="ECO:0000256" key="1">
    <source>
        <dbReference type="ARBA" id="ARBA00022723"/>
    </source>
</evidence>
<keyword evidence="1" id="KW-0479">Metal-binding</keyword>
<evidence type="ECO:0000256" key="2">
    <source>
        <dbReference type="ARBA" id="ARBA00023004"/>
    </source>
</evidence>
<dbReference type="SUPFAM" id="SSF48264">
    <property type="entry name" value="Cytochrome P450"/>
    <property type="match status" value="1"/>
</dbReference>
<evidence type="ECO:0000313" key="3">
    <source>
        <dbReference type="EMBL" id="KAL3503969.1"/>
    </source>
</evidence>
<dbReference type="PANTHER" id="PTHR24286">
    <property type="entry name" value="CYTOCHROME P450 26"/>
    <property type="match status" value="1"/>
</dbReference>
<dbReference type="Gene3D" id="1.10.630.10">
    <property type="entry name" value="Cytochrome P450"/>
    <property type="match status" value="1"/>
</dbReference>
<keyword evidence="2" id="KW-0408">Iron</keyword>
<reference evidence="3 4" key="1">
    <citation type="submission" date="2024-11" db="EMBL/GenBank/DDBJ databases">
        <title>A near-complete genome assembly of Cinchona calisaya.</title>
        <authorList>
            <person name="Lian D.C."/>
            <person name="Zhao X.W."/>
            <person name="Wei L."/>
        </authorList>
    </citation>
    <scope>NUCLEOTIDE SEQUENCE [LARGE SCALE GENOMIC DNA]</scope>
    <source>
        <tissue evidence="3">Nenye</tissue>
    </source>
</reference>
<gene>
    <name evidence="3" type="ORF">ACH5RR_033810</name>
</gene>
<comment type="caution">
    <text evidence="3">The sequence shown here is derived from an EMBL/GenBank/DDBJ whole genome shotgun (WGS) entry which is preliminary data.</text>
</comment>
<dbReference type="EMBL" id="JBJUIK010000014">
    <property type="protein sequence ID" value="KAL3503969.1"/>
    <property type="molecule type" value="Genomic_DNA"/>
</dbReference>
<dbReference type="AlphaFoldDB" id="A0ABD2Y919"/>
<proteinExistence type="predicted"/>
<protein>
    <submittedName>
        <fullName evidence="3">Uncharacterized protein</fullName>
    </submittedName>
</protein>
<dbReference type="GO" id="GO:0046872">
    <property type="term" value="F:metal ion binding"/>
    <property type="evidence" value="ECO:0007669"/>
    <property type="project" value="UniProtKB-KW"/>
</dbReference>
<sequence>MGSSGLEIFVNKRMKNYSGDVFKTSLLGEKMAVFCGASGNKFLFSNKNNFLTTWWPDGFLKPLNFPDSIGRSLKEVTVQNGGFIQEILKPESLKYYIPTMDSMARGQMEAEWVPFGEVKVYPQAKKYTFSLACKLFLGVEDPKIVKPLCESFNYTASRLFSVPINCLG</sequence>
<accession>A0ABD2Y919</accession>
<name>A0ABD2Y919_9GENT</name>
<organism evidence="3 4">
    <name type="scientific">Cinchona calisaya</name>
    <dbReference type="NCBI Taxonomy" id="153742"/>
    <lineage>
        <taxon>Eukaryota</taxon>
        <taxon>Viridiplantae</taxon>
        <taxon>Streptophyta</taxon>
        <taxon>Embryophyta</taxon>
        <taxon>Tracheophyta</taxon>
        <taxon>Spermatophyta</taxon>
        <taxon>Magnoliopsida</taxon>
        <taxon>eudicotyledons</taxon>
        <taxon>Gunneridae</taxon>
        <taxon>Pentapetalae</taxon>
        <taxon>asterids</taxon>
        <taxon>lamiids</taxon>
        <taxon>Gentianales</taxon>
        <taxon>Rubiaceae</taxon>
        <taxon>Cinchonoideae</taxon>
        <taxon>Cinchoneae</taxon>
        <taxon>Cinchona</taxon>
    </lineage>
</organism>
<evidence type="ECO:0000313" key="4">
    <source>
        <dbReference type="Proteomes" id="UP001630127"/>
    </source>
</evidence>
<dbReference type="PANTHER" id="PTHR24286:SF298">
    <property type="entry name" value="BETA-AMYRIN 6-BETA-MONOOXYGENASE"/>
    <property type="match status" value="1"/>
</dbReference>
<keyword evidence="4" id="KW-1185">Reference proteome</keyword>